<reference evidence="1 2" key="1">
    <citation type="submission" date="2016-10" db="EMBL/GenBank/DDBJ databases">
        <authorList>
            <person name="Varghese N."/>
        </authorList>
    </citation>
    <scope>NUCLEOTIDE SEQUENCE [LARGE SCALE GENOMIC DNA]</scope>
</reference>
<dbReference type="Proteomes" id="UP000215453">
    <property type="component" value="Chromosome 8"/>
</dbReference>
<dbReference type="EMBL" id="LT882683">
    <property type="protein sequence ID" value="SMY26996.1"/>
    <property type="molecule type" value="Genomic_DNA"/>
</dbReference>
<evidence type="ECO:0000313" key="1">
    <source>
        <dbReference type="EMBL" id="SMY26996.1"/>
    </source>
</evidence>
<organism evidence="1 2">
    <name type="scientific">Zymoseptoria tritici ST99CH_1A5</name>
    <dbReference type="NCBI Taxonomy" id="1276529"/>
    <lineage>
        <taxon>Eukaryota</taxon>
        <taxon>Fungi</taxon>
        <taxon>Dikarya</taxon>
        <taxon>Ascomycota</taxon>
        <taxon>Pezizomycotina</taxon>
        <taxon>Dothideomycetes</taxon>
        <taxon>Dothideomycetidae</taxon>
        <taxon>Mycosphaerellales</taxon>
        <taxon>Mycosphaerellaceae</taxon>
        <taxon>Zymoseptoria</taxon>
    </lineage>
</organism>
<protein>
    <submittedName>
        <fullName evidence="1">Uncharacterized protein</fullName>
    </submittedName>
</protein>
<dbReference type="AlphaFoldDB" id="A0A1Y6LRH2"/>
<sequence>MSRLILCSNLFKLVPESRDLALGAAYSDSKIRISLVCLVCPGAIINSFWTCQTLFAYPRTAPSIHLIRIKANTTKHNISLNPTSANMKLFIYASTLLALIAPLALAYSEGCATECAGSQLTECCLCCHNPDQCEGPCDN</sequence>
<accession>A0A1Y6LRH2</accession>
<name>A0A1Y6LRH2_ZYMTR</name>
<gene>
    <name evidence="1" type="ORF">ZT1A5_G8440</name>
</gene>
<evidence type="ECO:0000313" key="2">
    <source>
        <dbReference type="Proteomes" id="UP000215453"/>
    </source>
</evidence>
<proteinExistence type="predicted"/>